<reference evidence="2 3" key="1">
    <citation type="submission" date="2023-03" db="EMBL/GenBank/DDBJ databases">
        <title>Novel Species.</title>
        <authorList>
            <person name="Ma S."/>
        </authorList>
    </citation>
    <scope>NUCLEOTIDE SEQUENCE [LARGE SCALE GENOMIC DNA]</scope>
    <source>
        <strain evidence="2 3">B11</strain>
    </source>
</reference>
<proteinExistence type="predicted"/>
<dbReference type="EMBL" id="CP121689">
    <property type="protein sequence ID" value="WZL76140.1"/>
    <property type="molecule type" value="Genomic_DNA"/>
</dbReference>
<dbReference type="RefSeq" id="WP_369018298.1">
    <property type="nucleotide sequence ID" value="NZ_CP121689.1"/>
</dbReference>
<feature type="domain" description="Cyclophilin TM1367-like" evidence="1">
    <location>
        <begin position="7"/>
        <end position="121"/>
    </location>
</feature>
<evidence type="ECO:0000259" key="1">
    <source>
        <dbReference type="Pfam" id="PF04126"/>
    </source>
</evidence>
<evidence type="ECO:0000313" key="2">
    <source>
        <dbReference type="EMBL" id="WZL76140.1"/>
    </source>
</evidence>
<sequence length="126" mass="13835">MKKILFEFPDQGIRIEAELLQSKLAEKLTGILPYETRVNTWGEEIYFAIPLKSDIEKPQETVAKGDVAYWPEGACLCLFFGPTPISSGEEIRPASAVEVVGKISSGYEALKKVVSGSKVSISLIQD</sequence>
<organism evidence="2 3">
    <name type="scientific">Thermatribacter velox</name>
    <dbReference type="NCBI Taxonomy" id="3039681"/>
    <lineage>
        <taxon>Bacteria</taxon>
        <taxon>Pseudomonadati</taxon>
        <taxon>Atribacterota</taxon>
        <taxon>Atribacteria</taxon>
        <taxon>Atribacterales</taxon>
        <taxon>Thermatribacteraceae</taxon>
        <taxon>Thermatribacter</taxon>
    </lineage>
</organism>
<evidence type="ECO:0000313" key="3">
    <source>
        <dbReference type="Proteomes" id="UP001461341"/>
    </source>
</evidence>
<dbReference type="InterPro" id="IPR029000">
    <property type="entry name" value="Cyclophilin-like_dom_sf"/>
</dbReference>
<dbReference type="Gene3D" id="2.40.100.20">
    <property type="match status" value="1"/>
</dbReference>
<gene>
    <name evidence="2" type="ORF">QBE54_11305</name>
</gene>
<accession>A0ABZ2YAW1</accession>
<name>A0ABZ2YAW1_9BACT</name>
<dbReference type="SUPFAM" id="SSF50891">
    <property type="entry name" value="Cyclophilin-like"/>
    <property type="match status" value="1"/>
</dbReference>
<dbReference type="InterPro" id="IPR025658">
    <property type="entry name" value="Cyclophilin_TM1367"/>
</dbReference>
<protein>
    <submittedName>
        <fullName evidence="2">Cyclophilin-like fold protein</fullName>
    </submittedName>
</protein>
<keyword evidence="3" id="KW-1185">Reference proteome</keyword>
<dbReference type="Proteomes" id="UP001461341">
    <property type="component" value="Chromosome"/>
</dbReference>
<dbReference type="Pfam" id="PF04126">
    <property type="entry name" value="Cyclophil_like"/>
    <property type="match status" value="1"/>
</dbReference>